<gene>
    <name evidence="1" type="ORF">SPACI_035430</name>
</gene>
<reference evidence="1" key="1">
    <citation type="submission" date="2024-05" db="EMBL/GenBank/DDBJ databases">
        <title>Isolation and characterization of Sporomusa carbonis sp. nov., a carboxydotrophic hydrogenogen in the genus of Sporomusa isolated from a charcoal burning pile.</title>
        <authorList>
            <person name="Boeer T."/>
            <person name="Rosenbaum F."/>
            <person name="Eysell L."/>
            <person name="Mueller V."/>
            <person name="Daniel R."/>
            <person name="Poehlein A."/>
        </authorList>
    </citation>
    <scope>NUCLEOTIDE SEQUENCE [LARGE SCALE GENOMIC DNA]</scope>
    <source>
        <strain evidence="1">DSM 3132</strain>
    </source>
</reference>
<organism evidence="1 2">
    <name type="scientific">Sporomusa acidovorans (strain ATCC 49682 / DSM 3132 / Mol)</name>
    <dbReference type="NCBI Taxonomy" id="1123286"/>
    <lineage>
        <taxon>Bacteria</taxon>
        <taxon>Bacillati</taxon>
        <taxon>Bacillota</taxon>
        <taxon>Negativicutes</taxon>
        <taxon>Selenomonadales</taxon>
        <taxon>Sporomusaceae</taxon>
        <taxon>Sporomusa</taxon>
    </lineage>
</organism>
<evidence type="ECO:0000313" key="2">
    <source>
        <dbReference type="Proteomes" id="UP000216052"/>
    </source>
</evidence>
<sequence>MTAACAGPCTRTLCFIRSQHHPKLIISDTLRKDLACAKSFRTPAESLVVLTYYQKGLYFLISKNKPIRISLLRIGFSCFAMSLLFKKPAHRHDKKYNCSQLLKD</sequence>
<protein>
    <submittedName>
        <fullName evidence="1">Uncharacterized protein</fullName>
    </submittedName>
</protein>
<dbReference type="Proteomes" id="UP000216052">
    <property type="component" value="Chromosome"/>
</dbReference>
<keyword evidence="2" id="KW-1185">Reference proteome</keyword>
<accession>A0ABZ3J4Z3</accession>
<evidence type="ECO:0000313" key="1">
    <source>
        <dbReference type="EMBL" id="XFO73444.1"/>
    </source>
</evidence>
<name>A0ABZ3J4Z3_SPOA4</name>
<proteinExistence type="predicted"/>
<dbReference type="EMBL" id="CP155571">
    <property type="protein sequence ID" value="XFO73444.1"/>
    <property type="molecule type" value="Genomic_DNA"/>
</dbReference>